<keyword evidence="3" id="KW-1185">Reference proteome</keyword>
<organism evidence="2 3">
    <name type="scientific">Exophiala spinifera</name>
    <dbReference type="NCBI Taxonomy" id="91928"/>
    <lineage>
        <taxon>Eukaryota</taxon>
        <taxon>Fungi</taxon>
        <taxon>Dikarya</taxon>
        <taxon>Ascomycota</taxon>
        <taxon>Pezizomycotina</taxon>
        <taxon>Eurotiomycetes</taxon>
        <taxon>Chaetothyriomycetidae</taxon>
        <taxon>Chaetothyriales</taxon>
        <taxon>Herpotrichiellaceae</taxon>
        <taxon>Exophiala</taxon>
    </lineage>
</organism>
<dbReference type="VEuPathDB" id="FungiDB:PV08_04794"/>
<dbReference type="OrthoDB" id="3364175at2759"/>
<dbReference type="GeneID" id="27331877"/>
<accession>A0A0D2C1R8</accession>
<dbReference type="Proteomes" id="UP000053328">
    <property type="component" value="Unassembled WGS sequence"/>
</dbReference>
<protein>
    <submittedName>
        <fullName evidence="2">Uncharacterized protein</fullName>
    </submittedName>
</protein>
<feature type="region of interest" description="Disordered" evidence="1">
    <location>
        <begin position="54"/>
        <end position="115"/>
    </location>
</feature>
<reference evidence="2 3" key="1">
    <citation type="submission" date="2015-01" db="EMBL/GenBank/DDBJ databases">
        <title>The Genome Sequence of Exophiala spinifera CBS89968.</title>
        <authorList>
            <consortium name="The Broad Institute Genomics Platform"/>
            <person name="Cuomo C."/>
            <person name="de Hoog S."/>
            <person name="Gorbushina A."/>
            <person name="Stielow B."/>
            <person name="Teixiera M."/>
            <person name="Abouelleil A."/>
            <person name="Chapman S.B."/>
            <person name="Priest M."/>
            <person name="Young S.K."/>
            <person name="Wortman J."/>
            <person name="Nusbaum C."/>
            <person name="Birren B."/>
        </authorList>
    </citation>
    <scope>NUCLEOTIDE SEQUENCE [LARGE SCALE GENOMIC DNA]</scope>
    <source>
        <strain evidence="2 3">CBS 89968</strain>
    </source>
</reference>
<evidence type="ECO:0000256" key="1">
    <source>
        <dbReference type="SAM" id="MobiDB-lite"/>
    </source>
</evidence>
<feature type="compositionally biased region" description="Low complexity" evidence="1">
    <location>
        <begin position="62"/>
        <end position="74"/>
    </location>
</feature>
<proteinExistence type="predicted"/>
<dbReference type="HOGENOM" id="CLU_2109046_0_0_1"/>
<evidence type="ECO:0000313" key="3">
    <source>
        <dbReference type="Proteomes" id="UP000053328"/>
    </source>
</evidence>
<dbReference type="EMBL" id="KN847494">
    <property type="protein sequence ID" value="KIW17599.1"/>
    <property type="molecule type" value="Genomic_DNA"/>
</dbReference>
<name>A0A0D2C1R8_9EURO</name>
<sequence length="115" mass="12390">MKSQIQEHETHSQLLNNLLLTLRDSSEAGVEETVAFIRGNSSLDAISQHLQERRLAIRSGPASASETEQASSSADNMPSTDSETREDGAPRNAAVHRPLTVSELVGTPPDKMSPP</sequence>
<evidence type="ECO:0000313" key="2">
    <source>
        <dbReference type="EMBL" id="KIW17599.1"/>
    </source>
</evidence>
<dbReference type="RefSeq" id="XP_016237815.1">
    <property type="nucleotide sequence ID" value="XM_016379138.1"/>
</dbReference>
<dbReference type="AlphaFoldDB" id="A0A0D2C1R8"/>
<dbReference type="STRING" id="91928.A0A0D2C1R8"/>
<gene>
    <name evidence="2" type="ORF">PV08_04794</name>
</gene>